<dbReference type="Pfam" id="PF00226">
    <property type="entry name" value="DnaJ"/>
    <property type="match status" value="1"/>
</dbReference>
<evidence type="ECO:0000259" key="1">
    <source>
        <dbReference type="PROSITE" id="PS50076"/>
    </source>
</evidence>
<reference evidence="2" key="2">
    <citation type="submission" date="2022-01" db="EMBL/GenBank/DDBJ databases">
        <authorList>
            <person name="Zivanovic Y."/>
            <person name="Moreira D."/>
            <person name="Lopez-Garcia P."/>
        </authorList>
    </citation>
    <scope>NUCLEOTIDE SEQUENCE</scope>
    <source>
        <strain evidence="2">G9</strain>
    </source>
</reference>
<dbReference type="SUPFAM" id="SSF46565">
    <property type="entry name" value="Chaperone J-domain"/>
    <property type="match status" value="1"/>
</dbReference>
<dbReference type="Proteomes" id="UP001154265">
    <property type="component" value="Unassembled WGS sequence"/>
</dbReference>
<protein>
    <submittedName>
        <fullName evidence="2">J domain-containing protein</fullName>
    </submittedName>
</protein>
<dbReference type="InterPro" id="IPR036869">
    <property type="entry name" value="J_dom_sf"/>
</dbReference>
<proteinExistence type="predicted"/>
<dbReference type="InterPro" id="IPR001623">
    <property type="entry name" value="DnaJ_domain"/>
</dbReference>
<dbReference type="CDD" id="cd06257">
    <property type="entry name" value="DnaJ"/>
    <property type="match status" value="1"/>
</dbReference>
<feature type="domain" description="J" evidence="1">
    <location>
        <begin position="125"/>
        <end position="180"/>
    </location>
</feature>
<dbReference type="EMBL" id="JAKKUT010000008">
    <property type="protein sequence ID" value="MDG2992174.1"/>
    <property type="molecule type" value="Genomic_DNA"/>
</dbReference>
<dbReference type="RefSeq" id="WP_277868098.1">
    <property type="nucleotide sequence ID" value="NZ_JAKKUT010000008.1"/>
</dbReference>
<sequence>MPAKLAPHILTEIERLHQAHNYDPQILQVFAQLVLTKPPKDKKNKPLTLPQLKQALYRKFNVTSTVALRKNGKFQMAIDGTEPLNYALKATWEQLYRDLIDVLPNEQHQTGPDCINGINIFNYFRPWQVFSLDPEAATDKDIRDAYHRLSKIYHPDNPKTGNRRIFERLEQMYRSLTYKP</sequence>
<name>A0ABT6F2Y0_9SYNE</name>
<evidence type="ECO:0000313" key="3">
    <source>
        <dbReference type="Proteomes" id="UP001154265"/>
    </source>
</evidence>
<dbReference type="PROSITE" id="PS50076">
    <property type="entry name" value="DNAJ_2"/>
    <property type="match status" value="1"/>
</dbReference>
<gene>
    <name evidence="2" type="ORF">L3556_14735</name>
</gene>
<evidence type="ECO:0000313" key="2">
    <source>
        <dbReference type="EMBL" id="MDG2992174.1"/>
    </source>
</evidence>
<reference evidence="2" key="1">
    <citation type="journal article" date="2022" name="Genome Biol. Evol.">
        <title>A New Gene Family Diagnostic for Intracellular Biomineralization of Amorphous Ca Carbonates by Cyanobacteria.</title>
        <authorList>
            <person name="Benzerara K."/>
            <person name="Duprat E."/>
            <person name="Bitard-Feildel T."/>
            <person name="Caumes G."/>
            <person name="Cassier-Chauvat C."/>
            <person name="Chauvat F."/>
            <person name="Dezi M."/>
            <person name="Diop S.I."/>
            <person name="Gaschignard G."/>
            <person name="Gorgen S."/>
            <person name="Gugger M."/>
            <person name="Lopez-Garcia P."/>
            <person name="Millet M."/>
            <person name="Skouri-Panet F."/>
            <person name="Moreira D."/>
            <person name="Callebaut I."/>
        </authorList>
    </citation>
    <scope>NUCLEOTIDE SEQUENCE</scope>
    <source>
        <strain evidence="2">G9</strain>
    </source>
</reference>
<organism evidence="2 3">
    <name type="scientific">Candidatus Synechococcus calcipolaris G9</name>
    <dbReference type="NCBI Taxonomy" id="1497997"/>
    <lineage>
        <taxon>Bacteria</taxon>
        <taxon>Bacillati</taxon>
        <taxon>Cyanobacteriota</taxon>
        <taxon>Cyanophyceae</taxon>
        <taxon>Synechococcales</taxon>
        <taxon>Synechococcaceae</taxon>
        <taxon>Synechococcus</taxon>
    </lineage>
</organism>
<comment type="caution">
    <text evidence="2">The sequence shown here is derived from an EMBL/GenBank/DDBJ whole genome shotgun (WGS) entry which is preliminary data.</text>
</comment>
<keyword evidence="3" id="KW-1185">Reference proteome</keyword>
<dbReference type="Gene3D" id="1.10.287.110">
    <property type="entry name" value="DnaJ domain"/>
    <property type="match status" value="1"/>
</dbReference>
<accession>A0ABT6F2Y0</accession>